<dbReference type="Gene3D" id="2.160.20.20">
    <property type="match status" value="3"/>
</dbReference>
<reference evidence="3 4" key="1">
    <citation type="journal article" date="2018" name="Nat. Biotechnol.">
        <title>A standardized bacterial taxonomy based on genome phylogeny substantially revises the tree of life.</title>
        <authorList>
            <person name="Parks D.H."/>
            <person name="Chuvochina M."/>
            <person name="Waite D.W."/>
            <person name="Rinke C."/>
            <person name="Skarshewski A."/>
            <person name="Chaumeil P.A."/>
            <person name="Hugenholtz P."/>
        </authorList>
    </citation>
    <scope>NUCLEOTIDE SEQUENCE [LARGE SCALE GENOMIC DNA]</scope>
    <source>
        <strain evidence="3">UBA8733</strain>
    </source>
</reference>
<dbReference type="EMBL" id="DMAN01000146">
    <property type="protein sequence ID" value="HAE26839.1"/>
    <property type="molecule type" value="Genomic_DNA"/>
</dbReference>
<dbReference type="InterPro" id="IPR006315">
    <property type="entry name" value="OM_autotransptr_brl_dom"/>
</dbReference>
<dbReference type="CDD" id="cd01344">
    <property type="entry name" value="PL2_Passenger_AT"/>
    <property type="match status" value="1"/>
</dbReference>
<evidence type="ECO:0000256" key="1">
    <source>
        <dbReference type="ARBA" id="ARBA00022729"/>
    </source>
</evidence>
<dbReference type="InterPro" id="IPR043990">
    <property type="entry name" value="AC_1"/>
</dbReference>
<dbReference type="PANTHER" id="PTHR35037">
    <property type="entry name" value="C-TERMINAL REGION OF AIDA-LIKE PROTEIN"/>
    <property type="match status" value="1"/>
</dbReference>
<dbReference type="NCBIfam" id="TIGR01414">
    <property type="entry name" value="autotrans_barl"/>
    <property type="match status" value="1"/>
</dbReference>
<feature type="non-terminal residue" evidence="3">
    <location>
        <position position="1"/>
    </location>
</feature>
<name>A0A3B9GWK1_9PROT</name>
<dbReference type="InterPro" id="IPR011050">
    <property type="entry name" value="Pectin_lyase_fold/virulence"/>
</dbReference>
<protein>
    <submittedName>
        <fullName evidence="3">Autotransporter outer membrane beta-barrel domain-containing protein</fullName>
    </submittedName>
</protein>
<dbReference type="Gene3D" id="2.40.128.130">
    <property type="entry name" value="Autotransporter beta-domain"/>
    <property type="match status" value="1"/>
</dbReference>
<dbReference type="Pfam" id="PF12951">
    <property type="entry name" value="PATR"/>
    <property type="match status" value="14"/>
</dbReference>
<keyword evidence="1" id="KW-0732">Signal</keyword>
<dbReference type="GO" id="GO:0019867">
    <property type="term" value="C:outer membrane"/>
    <property type="evidence" value="ECO:0007669"/>
    <property type="project" value="InterPro"/>
</dbReference>
<dbReference type="PROSITE" id="PS51208">
    <property type="entry name" value="AUTOTRANSPORTER"/>
    <property type="match status" value="1"/>
</dbReference>
<organism evidence="3 4">
    <name type="scientific">Hyphomonas adhaerens</name>
    <dbReference type="NCBI Taxonomy" id="81029"/>
    <lineage>
        <taxon>Bacteria</taxon>
        <taxon>Pseudomonadati</taxon>
        <taxon>Pseudomonadota</taxon>
        <taxon>Alphaproteobacteria</taxon>
        <taxon>Hyphomonadales</taxon>
        <taxon>Hyphomonadaceae</taxon>
        <taxon>Hyphomonas</taxon>
    </lineage>
</organism>
<comment type="caution">
    <text evidence="3">The sequence shown here is derived from an EMBL/GenBank/DDBJ whole genome shotgun (WGS) entry which is preliminary data.</text>
</comment>
<dbReference type="SMART" id="SM00869">
    <property type="entry name" value="Autotransporter"/>
    <property type="match status" value="1"/>
</dbReference>
<dbReference type="InterPro" id="IPR005546">
    <property type="entry name" value="Autotransporte_beta"/>
</dbReference>
<proteinExistence type="predicted"/>
<dbReference type="InterPro" id="IPR013425">
    <property type="entry name" value="Autotrns_rpt"/>
</dbReference>
<evidence type="ECO:0000313" key="4">
    <source>
        <dbReference type="Proteomes" id="UP000259610"/>
    </source>
</evidence>
<dbReference type="Pfam" id="PF18883">
    <property type="entry name" value="AC_1"/>
    <property type="match status" value="1"/>
</dbReference>
<dbReference type="InterPro" id="IPR036709">
    <property type="entry name" value="Autotransporte_beta_dom_sf"/>
</dbReference>
<sequence>GGVASNIGASSAASSNLVLESGTLQYNGATATSDRGFTLVNGGAAAPTIHVTGPSNLTFTGLVTSPDDAGLTKAGAGTLTLANGGNDYVGATTITNGLLSIDTIADGGVASGIGASSNDAANLVMSGGGMLQYTGATASSDRNFTVESGGGGFDVTDAGTVLTMSGVAEGVGSITKDGDGTLVLSGINTYTGATFVNGGILRAGSTQAFGPVIGSGAVPMTVNAGGELDLDGFDNTIGPLNGDGLITLGDGVLNIRGATGSFSGTISGDGGLLRNGLGIQTILGCNNDYTGATTINASTLSVDCLADGGVASAIGASTSDAANLTLVGGRLTYTGASVSTDRSLTVQSGNNYIDVSNGATTLEISGDIVGGGNLRKEGSGELLLAGANTFSGHTFVQAGTLRAGSSNAFGQASLQMYNVAGATLDLDGFDNVFSYISGGGALGGDIVLNGATLTISAGNNSANYAGAISGAGGLIKNGAASHLQTLTGCDSSYSGSTVINGGVLAVSCIEDGGVNSAIGASTGDAANLVLDGGTLRYIGAGSLTDRQFTLGASNTSALEASGTGTIEFTNAAAISFSSPDTNQRLTLGGTNTGDNRLAALVANNGVGETSLSKTGTGTWILTNPDSTYTGVTTITGGVLGVDKLADGGLASSIGMSSGASANLVIGNGGTLRYTGTGDTTNRGFTLAAGTTAIQSSGTGAVEFNNANAIAYSGNGLRVISLGGVNADDNIMGASIGDQNASNITALAKNDAGKWILTGDNAYTGSTNINGGTLVLGNGGTTGSIASGTVNNFGLLGFNRSDTLTYGGLIQGSGDLQQAGAGVTVLTGDNTYSGSTDVLAGTLRINGDQSSATGLTSVAAGATLGGSGVVGGDVTVANGGVLAPGNSPGVLTINGNLLLDSASILDFEFGEANTVGGPLNDLIEVGGDLTLDGVIDVTVTAGGSFDAGLYRIINYAGTLTDNTLDIGTMPPGSDVFVQTSIANQVNLVNTAGLDVNVWDGGAGPKFDGTVNGGDGLWQNGAGNDNWADVDGFVNLPWIDDAFAIFTATAGTVTVDESLGAVTASGMQFASDGYLVTGDPVGLAGPQSILRVGDGTAAGLGMTATIASQLTGATEVVKTDLGTLVLGGANTYTGGTRIEAGVLSVSGDANLGDAAGGIAFDGGALQTTATFASGRAVALDGDGAIIADAGTTLTLNGLVSGAGALEKEGAGSLVLATDNTFAGGATISAGALQLGDGGTSGSILGDVVNDGLIAFNRSDLSTFDGLISGVGALNQIGAGTTILTADNSYSGVTDVDAGALIVDGDQSAATGLTSVASGAALGGAGVIGGDATIADNGVLTPGSNGVGTLTINGAVSLNNASLLDYEFGQSDVVGGPLNDLVEVGGDLTLDGVIDVTVSPGGSFDVGLYRVISYGGALTDNTLDLGAMPPGSDVFVQTAVANQVNLVNTAGLDLNFWDGAVGPKLDNAVNGGDGVWQASGDDNWADLTGALNAAYQDGAFAIFSAAAGTVTVDDALGAVNASGMQFASDGYLITGDAVTLTGPQAIFRVGDGTAAGQDMTATVASSLVGDSDLIKSDLGTLILEGANAYTGETIVDVGTLLVNGDNSGATGLTTVNAATLGGVGIIGGDVVVAGGAIAPGSNGAGTLTINGGLTLDSASSLNMEFGEAGVVGGALNDLIEVGGDLTLDGTINVSESAGGAFDVGVYRVFNYAGALTDNGLEIGSMPAGSSVFIQTAVANQVNLINAGGLTLSFWDGDAGPKFNGVVDGGDGIWQSASGNDNWTGEDGVFNAPYADGTFAIFSGASGTVAVDASLGDVVASGMQFATDGYRIEGDPILLTGPQSTLRVGDGTSAGESMTATIAAELTGSTQLVKTDLGTLVLAGANAYTGGTAINAGFLQISDDGNLGAASGALTFAGGALRTTADVTSDRNAIFADDGAVIVEGGTTFTLNGALSGAGALTKAGDGALVLTGNNSAYDGGASVAAGLLAINSAFGGAVEILDGGRLEGIGSAGDVVNRAGATFAPGFGGVGQFSVASYAGDGGVLEIEAELGGDASPADRLNVTGDTSGSTLISVVNLGGSGAQTNDGIKIIDVGGASNGAFTLNGDYVFEGDQAVVAGAYAYRLYKNGIADPNDGDWYLRSAYLLEDQPDAPAAPLYQPGVPLYEAYPQTLAALNEVPTLRERVGGRAWRNGVWGRVEGALHRARPDGSVTRTKYDSDIWRLEAGIDASLLDSRDESVIGGIVANYAQSHSDVSSVYGAGDVETRAYGLGATLTWRRQNGVYVDLQGRANWYDTDLQSHTAGWTLDNDAFGWATSVEFGRSADIGRGFSITPQMQYAYSNVGFDSFDDPFSARVRRDQGESFRGRFGVELDHRSAWTGSQGRENEIRGYAIANLHYEFLDELSVSVSGAQFESGEDRLWGSVGLGGDYSWNNRVSFYGETVAETSLNEFGDSRRVTARIGVRAAF</sequence>
<accession>A0A3B9GWK1</accession>
<feature type="domain" description="Autotransporter" evidence="2">
    <location>
        <begin position="2184"/>
        <end position="2463"/>
    </location>
</feature>
<dbReference type="InterPro" id="IPR051551">
    <property type="entry name" value="Autotransporter_adhesion"/>
</dbReference>
<dbReference type="SUPFAM" id="SSF51126">
    <property type="entry name" value="Pectin lyase-like"/>
    <property type="match status" value="7"/>
</dbReference>
<dbReference type="InterPro" id="IPR012332">
    <property type="entry name" value="Autotransporter_pectin_lyase_C"/>
</dbReference>
<evidence type="ECO:0000313" key="3">
    <source>
        <dbReference type="EMBL" id="HAE26839.1"/>
    </source>
</evidence>
<gene>
    <name evidence="3" type="ORF">DCG58_06760</name>
</gene>
<dbReference type="Proteomes" id="UP000259610">
    <property type="component" value="Unassembled WGS sequence"/>
</dbReference>
<dbReference type="SUPFAM" id="SSF103515">
    <property type="entry name" value="Autotransporter"/>
    <property type="match status" value="1"/>
</dbReference>
<evidence type="ECO:0000259" key="2">
    <source>
        <dbReference type="PROSITE" id="PS51208"/>
    </source>
</evidence>
<dbReference type="PANTHER" id="PTHR35037:SF3">
    <property type="entry name" value="C-TERMINAL REGION OF AIDA-LIKE PROTEIN"/>
    <property type="match status" value="1"/>
</dbReference>
<dbReference type="NCBIfam" id="TIGR02601">
    <property type="entry name" value="autotrns_rpt"/>
    <property type="match status" value="13"/>
</dbReference>